<feature type="region of interest" description="Disordered" evidence="1">
    <location>
        <begin position="20"/>
        <end position="66"/>
    </location>
</feature>
<name>A0A4Z2GI89_9TELE</name>
<reference evidence="2 3" key="1">
    <citation type="submission" date="2019-03" db="EMBL/GenBank/DDBJ databases">
        <title>First draft genome of Liparis tanakae, snailfish: a comprehensive survey of snailfish specific genes.</title>
        <authorList>
            <person name="Kim W."/>
            <person name="Song I."/>
            <person name="Jeong J.-H."/>
            <person name="Kim D."/>
            <person name="Kim S."/>
            <person name="Ryu S."/>
            <person name="Song J.Y."/>
            <person name="Lee S.K."/>
        </authorList>
    </citation>
    <scope>NUCLEOTIDE SEQUENCE [LARGE SCALE GENOMIC DNA]</scope>
    <source>
        <tissue evidence="2">Muscle</tissue>
    </source>
</reference>
<protein>
    <submittedName>
        <fullName evidence="2">Uncharacterized protein</fullName>
    </submittedName>
</protein>
<organism evidence="2 3">
    <name type="scientific">Liparis tanakae</name>
    <name type="common">Tanaka's snailfish</name>
    <dbReference type="NCBI Taxonomy" id="230148"/>
    <lineage>
        <taxon>Eukaryota</taxon>
        <taxon>Metazoa</taxon>
        <taxon>Chordata</taxon>
        <taxon>Craniata</taxon>
        <taxon>Vertebrata</taxon>
        <taxon>Euteleostomi</taxon>
        <taxon>Actinopterygii</taxon>
        <taxon>Neopterygii</taxon>
        <taxon>Teleostei</taxon>
        <taxon>Neoteleostei</taxon>
        <taxon>Acanthomorphata</taxon>
        <taxon>Eupercaria</taxon>
        <taxon>Perciformes</taxon>
        <taxon>Cottioidei</taxon>
        <taxon>Cottales</taxon>
        <taxon>Liparidae</taxon>
        <taxon>Liparis</taxon>
    </lineage>
</organism>
<gene>
    <name evidence="2" type="ORF">EYF80_036502</name>
</gene>
<dbReference type="Proteomes" id="UP000314294">
    <property type="component" value="Unassembled WGS sequence"/>
</dbReference>
<evidence type="ECO:0000256" key="1">
    <source>
        <dbReference type="SAM" id="MobiDB-lite"/>
    </source>
</evidence>
<evidence type="ECO:0000313" key="3">
    <source>
        <dbReference type="Proteomes" id="UP000314294"/>
    </source>
</evidence>
<sequence>MLSDGRVHSQLDSRVCCWGPLGDLSRPGPQGVNKNTGINADHNASLRTTSPRLANHIPSSSSQSEG</sequence>
<evidence type="ECO:0000313" key="2">
    <source>
        <dbReference type="EMBL" id="TNN53268.1"/>
    </source>
</evidence>
<comment type="caution">
    <text evidence="2">The sequence shown here is derived from an EMBL/GenBank/DDBJ whole genome shotgun (WGS) entry which is preliminary data.</text>
</comment>
<feature type="compositionally biased region" description="Polar residues" evidence="1">
    <location>
        <begin position="45"/>
        <end position="66"/>
    </location>
</feature>
<accession>A0A4Z2GI89</accession>
<dbReference type="EMBL" id="SRLO01000520">
    <property type="protein sequence ID" value="TNN53268.1"/>
    <property type="molecule type" value="Genomic_DNA"/>
</dbReference>
<keyword evidence="3" id="KW-1185">Reference proteome</keyword>
<dbReference type="AlphaFoldDB" id="A0A4Z2GI89"/>
<proteinExistence type="predicted"/>